<evidence type="ECO:0000313" key="2">
    <source>
        <dbReference type="EMBL" id="TGV02221.1"/>
    </source>
</evidence>
<keyword evidence="1" id="KW-0812">Transmembrane</keyword>
<dbReference type="OrthoDB" id="1441218at2"/>
<reference evidence="2 3" key="1">
    <citation type="submission" date="2019-04" db="EMBL/GenBank/DDBJ databases">
        <authorList>
            <person name="Liu A."/>
        </authorList>
    </citation>
    <scope>NUCLEOTIDE SEQUENCE [LARGE SCALE GENOMIC DNA]</scope>
    <source>
        <strain evidence="2 3">RZ03</strain>
    </source>
</reference>
<evidence type="ECO:0000313" key="3">
    <source>
        <dbReference type="Proteomes" id="UP000307602"/>
    </source>
</evidence>
<name>A0A4S1DVN7_9FLAO</name>
<feature type="transmembrane region" description="Helical" evidence="1">
    <location>
        <begin position="150"/>
        <end position="169"/>
    </location>
</feature>
<keyword evidence="3" id="KW-1185">Reference proteome</keyword>
<keyword evidence="1" id="KW-1133">Transmembrane helix</keyword>
<feature type="transmembrane region" description="Helical" evidence="1">
    <location>
        <begin position="43"/>
        <end position="63"/>
    </location>
</feature>
<protein>
    <submittedName>
        <fullName evidence="2">Uncharacterized protein</fullName>
    </submittedName>
</protein>
<feature type="transmembrane region" description="Helical" evidence="1">
    <location>
        <begin position="125"/>
        <end position="144"/>
    </location>
</feature>
<gene>
    <name evidence="2" type="ORF">EM932_11775</name>
</gene>
<organism evidence="2 3">
    <name type="scientific">Flavivirga rizhaonensis</name>
    <dbReference type="NCBI Taxonomy" id="2559571"/>
    <lineage>
        <taxon>Bacteria</taxon>
        <taxon>Pseudomonadati</taxon>
        <taxon>Bacteroidota</taxon>
        <taxon>Flavobacteriia</taxon>
        <taxon>Flavobacteriales</taxon>
        <taxon>Flavobacteriaceae</taxon>
        <taxon>Flavivirga</taxon>
    </lineage>
</organism>
<dbReference type="AlphaFoldDB" id="A0A4S1DVN7"/>
<dbReference type="EMBL" id="SRSO01000015">
    <property type="protein sequence ID" value="TGV02221.1"/>
    <property type="molecule type" value="Genomic_DNA"/>
</dbReference>
<sequence length="195" mass="23287">MIEDELIKIWQSSSNQERIKFEKSKLMIELQSSLGRLHRWWKYIELVEVIMAIIGILLSIFLVFFIPFVLIKIAIVFIIICAIYLIIKYQGVHRFKPSDLEENYLDYLRNTREYLEVQKKFLETYVHWGILPIYPIMVLFTIGIWENAPIYFIVFINIAVIGIGIYGYFLNKKRVEHEINPRIARIDELIKTLNE</sequence>
<proteinExistence type="predicted"/>
<dbReference type="Proteomes" id="UP000307602">
    <property type="component" value="Unassembled WGS sequence"/>
</dbReference>
<accession>A0A4S1DVN7</accession>
<dbReference type="RefSeq" id="WP_135877395.1">
    <property type="nucleotide sequence ID" value="NZ_SRSO01000015.1"/>
</dbReference>
<comment type="caution">
    <text evidence="2">The sequence shown here is derived from an EMBL/GenBank/DDBJ whole genome shotgun (WGS) entry which is preliminary data.</text>
</comment>
<evidence type="ECO:0000256" key="1">
    <source>
        <dbReference type="SAM" id="Phobius"/>
    </source>
</evidence>
<feature type="transmembrane region" description="Helical" evidence="1">
    <location>
        <begin position="69"/>
        <end position="87"/>
    </location>
</feature>
<keyword evidence="1" id="KW-0472">Membrane</keyword>